<keyword evidence="4" id="KW-1185">Reference proteome</keyword>
<dbReference type="PIRSF" id="PIRSF017082">
    <property type="entry name" value="YflP"/>
    <property type="match status" value="1"/>
</dbReference>
<dbReference type="SUPFAM" id="SSF53850">
    <property type="entry name" value="Periplasmic binding protein-like II"/>
    <property type="match status" value="1"/>
</dbReference>
<gene>
    <name evidence="3" type="ORF">RD110_03265</name>
</gene>
<reference evidence="3 4" key="1">
    <citation type="submission" date="2017-01" db="EMBL/GenBank/DDBJ databases">
        <authorList>
            <person name="Mah S.A."/>
            <person name="Swanson W.J."/>
            <person name="Moy G.W."/>
            <person name="Vacquier V.D."/>
        </authorList>
    </citation>
    <scope>NUCLEOTIDE SEQUENCE [LARGE SCALE GENOMIC DNA]</scope>
    <source>
        <strain evidence="3 4">DCY110</strain>
    </source>
</reference>
<dbReference type="STRING" id="1842727.RD110_03265"/>
<dbReference type="InterPro" id="IPR042100">
    <property type="entry name" value="Bug_dom1"/>
</dbReference>
<dbReference type="InterPro" id="IPR005064">
    <property type="entry name" value="BUG"/>
</dbReference>
<name>A0A1P8JRI1_9BURK</name>
<sequence>MKRRFFLSAAASTGLGMASLRAMAQGNVSRLVVGFPPGGVADAVARLTAERFGPSLGTSFIVENKPGASTSLAAAYVKRASQDGTTLLFAPSTSLTLLALTKRKLPYDPEKDFAPVARLAVVPNAIAVRSDSPYKSLGEYVAAIKAAKISPMVGVAALGGASHIALAGLSKELGVRFEAVPYQGGAPMTSDLLGGHIPAASDASLVAMHKAGKVRMLAVSTTQRFPLTPDVPTFEELGLQSFRSFWYGIWAPAGTPANAIKPLEVAASKMIGDPDIGRRLLELGVVPSLLVGQDFGRATAAERDVLRPIVVASGYMED</sequence>
<feature type="chain" id="PRO_5013360724" description="ABC transporter substrate-binding protein" evidence="2">
    <location>
        <begin position="25"/>
        <end position="318"/>
    </location>
</feature>
<dbReference type="PANTHER" id="PTHR42928:SF5">
    <property type="entry name" value="BLR1237 PROTEIN"/>
    <property type="match status" value="1"/>
</dbReference>
<proteinExistence type="inferred from homology"/>
<evidence type="ECO:0000313" key="4">
    <source>
        <dbReference type="Proteomes" id="UP000186609"/>
    </source>
</evidence>
<evidence type="ECO:0000256" key="1">
    <source>
        <dbReference type="ARBA" id="ARBA00006987"/>
    </source>
</evidence>
<dbReference type="OrthoDB" id="8686127at2"/>
<organism evidence="3 4">
    <name type="scientific">Rhodoferax koreensis</name>
    <dbReference type="NCBI Taxonomy" id="1842727"/>
    <lineage>
        <taxon>Bacteria</taxon>
        <taxon>Pseudomonadati</taxon>
        <taxon>Pseudomonadota</taxon>
        <taxon>Betaproteobacteria</taxon>
        <taxon>Burkholderiales</taxon>
        <taxon>Comamonadaceae</taxon>
        <taxon>Rhodoferax</taxon>
    </lineage>
</organism>
<dbReference type="Gene3D" id="3.40.190.150">
    <property type="entry name" value="Bordetella uptake gene, domain 1"/>
    <property type="match status" value="1"/>
</dbReference>
<dbReference type="RefSeq" id="WP_076196663.1">
    <property type="nucleotide sequence ID" value="NZ_CP019236.1"/>
</dbReference>
<dbReference type="EMBL" id="CP019236">
    <property type="protein sequence ID" value="APW36349.1"/>
    <property type="molecule type" value="Genomic_DNA"/>
</dbReference>
<feature type="signal peptide" evidence="2">
    <location>
        <begin position="1"/>
        <end position="24"/>
    </location>
</feature>
<dbReference type="AlphaFoldDB" id="A0A1P8JRI1"/>
<evidence type="ECO:0000256" key="2">
    <source>
        <dbReference type="SAM" id="SignalP"/>
    </source>
</evidence>
<protein>
    <recommendedName>
        <fullName evidence="5">ABC transporter substrate-binding protein</fullName>
    </recommendedName>
</protein>
<dbReference type="PANTHER" id="PTHR42928">
    <property type="entry name" value="TRICARBOXYLATE-BINDING PROTEIN"/>
    <property type="match status" value="1"/>
</dbReference>
<evidence type="ECO:0000313" key="3">
    <source>
        <dbReference type="EMBL" id="APW36349.1"/>
    </source>
</evidence>
<dbReference type="Pfam" id="PF03401">
    <property type="entry name" value="TctC"/>
    <property type="match status" value="1"/>
</dbReference>
<keyword evidence="2" id="KW-0732">Signal</keyword>
<accession>A0A1P8JRI1</accession>
<dbReference type="Gene3D" id="3.40.190.10">
    <property type="entry name" value="Periplasmic binding protein-like II"/>
    <property type="match status" value="1"/>
</dbReference>
<dbReference type="Proteomes" id="UP000186609">
    <property type="component" value="Chromosome"/>
</dbReference>
<comment type="similarity">
    <text evidence="1">Belongs to the UPF0065 (bug) family.</text>
</comment>
<evidence type="ECO:0008006" key="5">
    <source>
        <dbReference type="Google" id="ProtNLM"/>
    </source>
</evidence>
<dbReference type="CDD" id="cd07012">
    <property type="entry name" value="PBP2_Bug_TTT"/>
    <property type="match status" value="1"/>
</dbReference>
<dbReference type="KEGG" id="rhy:RD110_03265"/>